<dbReference type="OrthoDB" id="121224at2759"/>
<protein>
    <submittedName>
        <fullName evidence="1">Uncharacterized protein</fullName>
    </submittedName>
</protein>
<gene>
    <name evidence="1" type="ORF">PHPALM_4789</name>
</gene>
<dbReference type="AlphaFoldDB" id="A0A2P4YIY3"/>
<dbReference type="InterPro" id="IPR021109">
    <property type="entry name" value="Peptidase_aspartic_dom_sf"/>
</dbReference>
<dbReference type="Proteomes" id="UP000237271">
    <property type="component" value="Unassembled WGS sequence"/>
</dbReference>
<sequence length="266" mass="29055">MNLNGVSGKPLDIRGVVELPIRLGTLELVLPFVVAKRLHVDVILGTDTLKAFRAVIDLDADTVLLKSTGEVFPIGSPRVEEMHTSRINSTIRIRPGGQVLVVAEVQGETDEASTVLVEGWPELDTTVQVARTLCSVHSKNVVVEVCNSSTEEVVIKKEKKAVYDNFSGVYSTTKAGRLASSVDESMPTVGKELHQGLDVNFSLGDEQKRLFKEVLESFTDLFVETSLKPGRTDLLEFSIDAGDHPPIKQRPYRVSKAEGGVMEAEI</sequence>
<reference evidence="1 2" key="1">
    <citation type="journal article" date="2017" name="Genome Biol. Evol.">
        <title>Phytophthora megakarya and P. palmivora, closely related causal agents of cacao black pod rot, underwent increases in genome sizes and gene numbers by different mechanisms.</title>
        <authorList>
            <person name="Ali S.S."/>
            <person name="Shao J."/>
            <person name="Lary D.J."/>
            <person name="Kronmiller B."/>
            <person name="Shen D."/>
            <person name="Strem M.D."/>
            <person name="Amoako-Attah I."/>
            <person name="Akrofi A.Y."/>
            <person name="Begoude B.A."/>
            <person name="Ten Hoopen G.M."/>
            <person name="Coulibaly K."/>
            <person name="Kebe B.I."/>
            <person name="Melnick R.L."/>
            <person name="Guiltinan M.J."/>
            <person name="Tyler B.M."/>
            <person name="Meinhardt L.W."/>
            <person name="Bailey B.A."/>
        </authorList>
    </citation>
    <scope>NUCLEOTIDE SEQUENCE [LARGE SCALE GENOMIC DNA]</scope>
    <source>
        <strain evidence="2">sbr112.9</strain>
    </source>
</reference>
<dbReference type="EMBL" id="NCKW01002343">
    <property type="protein sequence ID" value="POM77771.1"/>
    <property type="molecule type" value="Genomic_DNA"/>
</dbReference>
<proteinExistence type="predicted"/>
<dbReference type="Gene3D" id="2.40.70.10">
    <property type="entry name" value="Acid Proteases"/>
    <property type="match status" value="1"/>
</dbReference>
<organism evidence="1 2">
    <name type="scientific">Phytophthora palmivora</name>
    <dbReference type="NCBI Taxonomy" id="4796"/>
    <lineage>
        <taxon>Eukaryota</taxon>
        <taxon>Sar</taxon>
        <taxon>Stramenopiles</taxon>
        <taxon>Oomycota</taxon>
        <taxon>Peronosporomycetes</taxon>
        <taxon>Peronosporales</taxon>
        <taxon>Peronosporaceae</taxon>
        <taxon>Phytophthora</taxon>
    </lineage>
</organism>
<keyword evidence="2" id="KW-1185">Reference proteome</keyword>
<evidence type="ECO:0000313" key="1">
    <source>
        <dbReference type="EMBL" id="POM77771.1"/>
    </source>
</evidence>
<evidence type="ECO:0000313" key="2">
    <source>
        <dbReference type="Proteomes" id="UP000237271"/>
    </source>
</evidence>
<name>A0A2P4YIY3_9STRA</name>
<comment type="caution">
    <text evidence="1">The sequence shown here is derived from an EMBL/GenBank/DDBJ whole genome shotgun (WGS) entry which is preliminary data.</text>
</comment>
<accession>A0A2P4YIY3</accession>